<gene>
    <name evidence="2" type="primary">LOC105680377</name>
</gene>
<keyword evidence="1" id="KW-1185">Reference proteome</keyword>
<name>A0A6P3UNS6_BOMIM</name>
<protein>
    <submittedName>
        <fullName evidence="2">Uncharacterized protein LOC105680377</fullName>
    </submittedName>
</protein>
<evidence type="ECO:0000313" key="1">
    <source>
        <dbReference type="Proteomes" id="UP000515180"/>
    </source>
</evidence>
<proteinExistence type="predicted"/>
<dbReference type="AlphaFoldDB" id="A0A6P3UNS6"/>
<dbReference type="OrthoDB" id="7615806at2759"/>
<organism evidence="1 2">
    <name type="scientific">Bombus impatiens</name>
    <name type="common">Bumblebee</name>
    <dbReference type="NCBI Taxonomy" id="132113"/>
    <lineage>
        <taxon>Eukaryota</taxon>
        <taxon>Metazoa</taxon>
        <taxon>Ecdysozoa</taxon>
        <taxon>Arthropoda</taxon>
        <taxon>Hexapoda</taxon>
        <taxon>Insecta</taxon>
        <taxon>Pterygota</taxon>
        <taxon>Neoptera</taxon>
        <taxon>Endopterygota</taxon>
        <taxon>Hymenoptera</taxon>
        <taxon>Apocrita</taxon>
        <taxon>Aculeata</taxon>
        <taxon>Apoidea</taxon>
        <taxon>Anthophila</taxon>
        <taxon>Apidae</taxon>
        <taxon>Bombus</taxon>
        <taxon>Pyrobombus</taxon>
    </lineage>
</organism>
<dbReference type="KEGG" id="bim:105680377"/>
<sequence>MERLKTEAEDRWRVEWTFHNPYSWTKKLIEDPLIFYGTKRGVNYHVMQILTGHGIFNWYRHRIGKETHTSCWDCGVAVDDAEHVLFWCSRWTGERAELEAEIGEECRIENRIVEKLAAEERLWLKFSKICTKVMMNRLNKEREVEALRRRESRRRRV</sequence>
<reference evidence="2" key="1">
    <citation type="submission" date="2025-08" db="UniProtKB">
        <authorList>
            <consortium name="RefSeq"/>
        </authorList>
    </citation>
    <scope>IDENTIFICATION</scope>
</reference>
<accession>A0A6P3UNS6</accession>
<evidence type="ECO:0000313" key="2">
    <source>
        <dbReference type="RefSeq" id="XP_012237597.1"/>
    </source>
</evidence>
<dbReference type="GeneID" id="105680377"/>
<dbReference type="Proteomes" id="UP000515180">
    <property type="component" value="Unplaced"/>
</dbReference>
<dbReference type="RefSeq" id="XP_012237597.1">
    <property type="nucleotide sequence ID" value="XM_012382174.1"/>
</dbReference>